<evidence type="ECO:0000313" key="2">
    <source>
        <dbReference type="Proteomes" id="UP000077069"/>
    </source>
</evidence>
<dbReference type="AlphaFoldDB" id="A0A177CPD5"/>
<dbReference type="Proteomes" id="UP000077069">
    <property type="component" value="Unassembled WGS sequence"/>
</dbReference>
<organism evidence="1 2">
    <name type="scientific">Paraphaeosphaeria sporulosa</name>
    <dbReference type="NCBI Taxonomy" id="1460663"/>
    <lineage>
        <taxon>Eukaryota</taxon>
        <taxon>Fungi</taxon>
        <taxon>Dikarya</taxon>
        <taxon>Ascomycota</taxon>
        <taxon>Pezizomycotina</taxon>
        <taxon>Dothideomycetes</taxon>
        <taxon>Pleosporomycetidae</taxon>
        <taxon>Pleosporales</taxon>
        <taxon>Massarineae</taxon>
        <taxon>Didymosphaeriaceae</taxon>
        <taxon>Paraphaeosphaeria</taxon>
    </lineage>
</organism>
<keyword evidence="2" id="KW-1185">Reference proteome</keyword>
<accession>A0A177CPD5</accession>
<name>A0A177CPD5_9PLEO</name>
<evidence type="ECO:0000313" key="1">
    <source>
        <dbReference type="EMBL" id="OAG09156.1"/>
    </source>
</evidence>
<sequence>MGVAHNSKIQYTSAVRENCCRKFGLLVRVLVHTSGIMLEWSSPSARYFYGTLAWHIPKPARKVGDRRSVRQEIPMPTYEHESGRQILLRDDVGYMCTQAELTRVRVLVSTMLPYPAHNLDASFRPKSRRRMTTAILQQRPDSQWGDCRACSDRHGHLV</sequence>
<dbReference type="EMBL" id="KV441550">
    <property type="protein sequence ID" value="OAG09156.1"/>
    <property type="molecule type" value="Genomic_DNA"/>
</dbReference>
<gene>
    <name evidence="1" type="ORF">CC84DRAFT_608462</name>
</gene>
<protein>
    <submittedName>
        <fullName evidence="1">Uncharacterized protein</fullName>
    </submittedName>
</protein>
<dbReference type="InParanoid" id="A0A177CPD5"/>
<dbReference type="GeneID" id="28770352"/>
<proteinExistence type="predicted"/>
<reference evidence="1 2" key="1">
    <citation type="submission" date="2016-05" db="EMBL/GenBank/DDBJ databases">
        <title>Comparative analysis of secretome profiles of manganese(II)-oxidizing ascomycete fungi.</title>
        <authorList>
            <consortium name="DOE Joint Genome Institute"/>
            <person name="Zeiner C.A."/>
            <person name="Purvine S.O."/>
            <person name="Zink E.M."/>
            <person name="Wu S."/>
            <person name="Pasa-Tolic L."/>
            <person name="Chaput D.L."/>
            <person name="Haridas S."/>
            <person name="Grigoriev I.V."/>
            <person name="Santelli C.M."/>
            <person name="Hansel C.M."/>
        </authorList>
    </citation>
    <scope>NUCLEOTIDE SEQUENCE [LARGE SCALE GENOMIC DNA]</scope>
    <source>
        <strain evidence="1 2">AP3s5-JAC2a</strain>
    </source>
</reference>
<dbReference type="RefSeq" id="XP_018039521.1">
    <property type="nucleotide sequence ID" value="XM_018186866.1"/>
</dbReference>